<comment type="similarity">
    <text evidence="2">Belongs to the virb1 family.</text>
</comment>
<dbReference type="GO" id="GO:0016020">
    <property type="term" value="C:membrane"/>
    <property type="evidence" value="ECO:0007669"/>
    <property type="project" value="InterPro"/>
</dbReference>
<dbReference type="GO" id="GO:0008933">
    <property type="term" value="F:peptidoglycan lytic transglycosylase activity"/>
    <property type="evidence" value="ECO:0007669"/>
    <property type="project" value="InterPro"/>
</dbReference>
<evidence type="ECO:0000256" key="3">
    <source>
        <dbReference type="SAM" id="SignalP"/>
    </source>
</evidence>
<dbReference type="SUPFAM" id="SSF53955">
    <property type="entry name" value="Lysozyme-like"/>
    <property type="match status" value="1"/>
</dbReference>
<dbReference type="InterPro" id="IPR008258">
    <property type="entry name" value="Transglycosylase_SLT_dom_1"/>
</dbReference>
<evidence type="ECO:0000259" key="4">
    <source>
        <dbReference type="Pfam" id="PF01464"/>
    </source>
</evidence>
<dbReference type="RefSeq" id="WP_149775733.1">
    <property type="nucleotide sequence ID" value="NZ_FQVK01000010.1"/>
</dbReference>
<dbReference type="GO" id="GO:0000270">
    <property type="term" value="P:peptidoglycan metabolic process"/>
    <property type="evidence" value="ECO:0007669"/>
    <property type="project" value="InterPro"/>
</dbReference>
<comment type="similarity">
    <text evidence="1">Belongs to the transglycosylase Slt family.</text>
</comment>
<dbReference type="Pfam" id="PF01464">
    <property type="entry name" value="SLT"/>
    <property type="match status" value="1"/>
</dbReference>
<accession>A0A1M4X0Y5</accession>
<dbReference type="Proteomes" id="UP000325134">
    <property type="component" value="Unassembled WGS sequence"/>
</dbReference>
<dbReference type="AlphaFoldDB" id="A0A1M4X0Y5"/>
<dbReference type="PANTHER" id="PTHR37423">
    <property type="entry name" value="SOLUBLE LYTIC MUREIN TRANSGLYCOSYLASE-RELATED"/>
    <property type="match status" value="1"/>
</dbReference>
<name>A0A1M4X0Y5_9RHOB</name>
<organism evidence="5 6">
    <name type="scientific">Ruegeria intermedia</name>
    <dbReference type="NCBI Taxonomy" id="996115"/>
    <lineage>
        <taxon>Bacteria</taxon>
        <taxon>Pseudomonadati</taxon>
        <taxon>Pseudomonadota</taxon>
        <taxon>Alphaproteobacteria</taxon>
        <taxon>Rhodobacterales</taxon>
        <taxon>Roseobacteraceae</taxon>
        <taxon>Ruegeria</taxon>
    </lineage>
</organism>
<dbReference type="Gene3D" id="1.10.530.10">
    <property type="match status" value="1"/>
</dbReference>
<dbReference type="PROSITE" id="PS00922">
    <property type="entry name" value="TRANSGLYCOSYLASE"/>
    <property type="match status" value="1"/>
</dbReference>
<feature type="chain" id="PRO_5013087138" evidence="3">
    <location>
        <begin position="26"/>
        <end position="288"/>
    </location>
</feature>
<dbReference type="EMBL" id="FQVK01000010">
    <property type="protein sequence ID" value="SHE87144.1"/>
    <property type="molecule type" value="Genomic_DNA"/>
</dbReference>
<evidence type="ECO:0000256" key="1">
    <source>
        <dbReference type="ARBA" id="ARBA00007734"/>
    </source>
</evidence>
<feature type="signal peptide" evidence="3">
    <location>
        <begin position="1"/>
        <end position="25"/>
    </location>
</feature>
<dbReference type="InterPro" id="IPR000189">
    <property type="entry name" value="Transglyc_AS"/>
</dbReference>
<protein>
    <submittedName>
        <fullName evidence="5">Soluble lytic murein transglycosylase</fullName>
    </submittedName>
</protein>
<dbReference type="PANTHER" id="PTHR37423:SF2">
    <property type="entry name" value="MEMBRANE-BOUND LYTIC MUREIN TRANSGLYCOSYLASE C"/>
    <property type="match status" value="1"/>
</dbReference>
<keyword evidence="6" id="KW-1185">Reference proteome</keyword>
<dbReference type="InterPro" id="IPR023346">
    <property type="entry name" value="Lysozyme-like_dom_sf"/>
</dbReference>
<evidence type="ECO:0000256" key="2">
    <source>
        <dbReference type="ARBA" id="ARBA00009387"/>
    </source>
</evidence>
<dbReference type="CDD" id="cd00254">
    <property type="entry name" value="LT-like"/>
    <property type="match status" value="1"/>
</dbReference>
<evidence type="ECO:0000313" key="5">
    <source>
        <dbReference type="EMBL" id="SHE87144.1"/>
    </source>
</evidence>
<gene>
    <name evidence="5" type="ORF">SAMN05444279_11067</name>
</gene>
<sequence length="288" mass="30255">MRIPSVLTCAGVLAFAAAIVAPAQATDIEPRGVYKRIKAPKPGARPQVTVQISPEEHAKAPSAPSTGATLVVPDIIARTKVPSATLPQIQPEKTPEGAYKAFWERISPDMAQAGPGRLDPALQALATVGVASPRLQTLQRIVEQRGVDILRSTVGTKVSPALVLAVMSVESGGRATAVSSAGAQGLMQLMPATAKRFGVTDSMLPEQNIAGGVKYLDWLMEEFGSDPILVLAGYNAGEGAVRKHNGVPPYAETRDYVPKVLAAFQVARALCATPPDLISDGCVFQNMK</sequence>
<keyword evidence="3" id="KW-0732">Signal</keyword>
<proteinExistence type="inferred from homology"/>
<evidence type="ECO:0000313" key="6">
    <source>
        <dbReference type="Proteomes" id="UP000325134"/>
    </source>
</evidence>
<feature type="domain" description="Transglycosylase SLT" evidence="4">
    <location>
        <begin position="156"/>
        <end position="246"/>
    </location>
</feature>
<reference evidence="5 6" key="1">
    <citation type="submission" date="2016-11" db="EMBL/GenBank/DDBJ databases">
        <authorList>
            <person name="Varghese N."/>
            <person name="Submissions S."/>
        </authorList>
    </citation>
    <scope>NUCLEOTIDE SEQUENCE [LARGE SCALE GENOMIC DNA]</scope>
    <source>
        <strain evidence="5 6">DSM 29341</strain>
    </source>
</reference>
<dbReference type="OrthoDB" id="9815002at2"/>